<dbReference type="CDD" id="cd16260">
    <property type="entry name" value="EF4_III"/>
    <property type="match status" value="1"/>
</dbReference>
<dbReference type="CDD" id="cd03709">
    <property type="entry name" value="lepA_C"/>
    <property type="match status" value="1"/>
</dbReference>
<dbReference type="Gene3D" id="3.30.70.870">
    <property type="entry name" value="Elongation Factor G (Translational Gtpase), domain 3"/>
    <property type="match status" value="1"/>
</dbReference>
<dbReference type="Pfam" id="PF06421">
    <property type="entry name" value="LepA_C"/>
    <property type="match status" value="1"/>
</dbReference>
<dbReference type="GeneID" id="98656909"/>
<keyword evidence="15" id="KW-1185">Reference proteome</keyword>
<evidence type="ECO:0000256" key="11">
    <source>
        <dbReference type="ARBA" id="ARBA00066744"/>
    </source>
</evidence>
<dbReference type="FunFam" id="3.30.70.240:FF:000007">
    <property type="entry name" value="Translation factor GUF1, mitochondrial"/>
    <property type="match status" value="1"/>
</dbReference>
<dbReference type="SUPFAM" id="SSF52540">
    <property type="entry name" value="P-loop containing nucleoside triphosphate hydrolases"/>
    <property type="match status" value="1"/>
</dbReference>
<dbReference type="Gene3D" id="3.30.70.240">
    <property type="match status" value="1"/>
</dbReference>
<dbReference type="Gene3D" id="2.40.30.10">
    <property type="entry name" value="Translation factors"/>
    <property type="match status" value="1"/>
</dbReference>
<dbReference type="FunFam" id="2.40.30.10:FF:000015">
    <property type="entry name" value="Translation factor GUF1, mitochondrial"/>
    <property type="match status" value="1"/>
</dbReference>
<evidence type="ECO:0000256" key="1">
    <source>
        <dbReference type="ARBA" id="ARBA00005454"/>
    </source>
</evidence>
<keyword evidence="4 12" id="KW-0378">Hydrolase</keyword>
<dbReference type="InterPro" id="IPR004161">
    <property type="entry name" value="EFTu-like_2"/>
</dbReference>
<dbReference type="HAMAP" id="MF_00071">
    <property type="entry name" value="LepA"/>
    <property type="match status" value="1"/>
</dbReference>
<dbReference type="PROSITE" id="PS00301">
    <property type="entry name" value="G_TR_1"/>
    <property type="match status" value="1"/>
</dbReference>
<dbReference type="NCBIfam" id="TIGR00231">
    <property type="entry name" value="small_GTP"/>
    <property type="match status" value="1"/>
</dbReference>
<comment type="similarity">
    <text evidence="1 12">Belongs to the TRAFAC class translation factor GTPase superfamily. Classic translation factor GTPase family. LepA subfamily.</text>
</comment>
<dbReference type="NCBIfam" id="TIGR01393">
    <property type="entry name" value="lepA"/>
    <property type="match status" value="1"/>
</dbReference>
<dbReference type="EC" id="3.6.5.n1" evidence="11 12"/>
<dbReference type="PROSITE" id="PS51722">
    <property type="entry name" value="G_TR_2"/>
    <property type="match status" value="1"/>
</dbReference>
<dbReference type="FunFam" id="3.40.50.300:FF:000078">
    <property type="entry name" value="Elongation factor 4"/>
    <property type="match status" value="1"/>
</dbReference>
<evidence type="ECO:0000256" key="3">
    <source>
        <dbReference type="ARBA" id="ARBA00022741"/>
    </source>
</evidence>
<evidence type="ECO:0000256" key="4">
    <source>
        <dbReference type="ARBA" id="ARBA00022801"/>
    </source>
</evidence>
<dbReference type="SMART" id="SM00838">
    <property type="entry name" value="EFG_C"/>
    <property type="match status" value="1"/>
</dbReference>
<dbReference type="InterPro" id="IPR013842">
    <property type="entry name" value="LepA_CTD"/>
</dbReference>
<dbReference type="InterPro" id="IPR009000">
    <property type="entry name" value="Transl_B-barrel_sf"/>
</dbReference>
<dbReference type="PRINTS" id="PR00315">
    <property type="entry name" value="ELONGATNFCT"/>
</dbReference>
<gene>
    <name evidence="12 14" type="primary">lepA</name>
    <name evidence="14" type="ORF">F8C90_00645</name>
</gene>
<dbReference type="PANTHER" id="PTHR43512">
    <property type="entry name" value="TRANSLATION FACTOR GUF1-RELATED"/>
    <property type="match status" value="1"/>
</dbReference>
<dbReference type="Pfam" id="PF00679">
    <property type="entry name" value="EFG_C"/>
    <property type="match status" value="1"/>
</dbReference>
<dbReference type="FunFam" id="3.30.70.870:FF:000004">
    <property type="entry name" value="Translation factor GUF1, mitochondrial"/>
    <property type="match status" value="1"/>
</dbReference>
<evidence type="ECO:0000256" key="7">
    <source>
        <dbReference type="ARBA" id="ARBA00023136"/>
    </source>
</evidence>
<dbReference type="GO" id="GO:0045727">
    <property type="term" value="P:positive regulation of translation"/>
    <property type="evidence" value="ECO:0007669"/>
    <property type="project" value="UniProtKB-UniRule"/>
</dbReference>
<dbReference type="SUPFAM" id="SSF50447">
    <property type="entry name" value="Translation proteins"/>
    <property type="match status" value="1"/>
</dbReference>
<keyword evidence="7 12" id="KW-0472">Membrane</keyword>
<dbReference type="GO" id="GO:0003746">
    <property type="term" value="F:translation elongation factor activity"/>
    <property type="evidence" value="ECO:0007669"/>
    <property type="project" value="UniProtKB-UniRule"/>
</dbReference>
<dbReference type="CDD" id="cd03699">
    <property type="entry name" value="EF4_II"/>
    <property type="match status" value="1"/>
</dbReference>
<comment type="catalytic activity">
    <reaction evidence="8 12">
        <text>GTP + H2O = GDP + phosphate + H(+)</text>
        <dbReference type="Rhea" id="RHEA:19669"/>
        <dbReference type="ChEBI" id="CHEBI:15377"/>
        <dbReference type="ChEBI" id="CHEBI:15378"/>
        <dbReference type="ChEBI" id="CHEBI:37565"/>
        <dbReference type="ChEBI" id="CHEBI:43474"/>
        <dbReference type="ChEBI" id="CHEBI:58189"/>
        <dbReference type="EC" id="3.6.5.n1"/>
    </reaction>
</comment>
<dbReference type="InterPro" id="IPR035654">
    <property type="entry name" value="LepA_IV"/>
</dbReference>
<evidence type="ECO:0000259" key="13">
    <source>
        <dbReference type="PROSITE" id="PS51722"/>
    </source>
</evidence>
<comment type="caution">
    <text evidence="14">The sequence shown here is derived from an EMBL/GenBank/DDBJ whole genome shotgun (WGS) entry which is preliminary data.</text>
</comment>
<comment type="function">
    <text evidence="9 12">Required for accurate and efficient protein synthesis under certain stress conditions. May act as a fidelity factor of the translation reaction, by catalyzing a one-codon backward translocation of tRNAs on improperly translocated ribosomes. Back-translocation proceeds from a post-translocation (POST) complex to a pre-translocation (PRE) complex, thus giving elongation factor G a second chance to translocate the tRNAs correctly. Binds to ribosomes in a GTP-dependent manner.</text>
</comment>
<dbReference type="GO" id="GO:0043022">
    <property type="term" value="F:ribosome binding"/>
    <property type="evidence" value="ECO:0007669"/>
    <property type="project" value="UniProtKB-UniRule"/>
</dbReference>
<keyword evidence="5 12" id="KW-0648">Protein biosynthesis</keyword>
<evidence type="ECO:0000256" key="2">
    <source>
        <dbReference type="ARBA" id="ARBA00022475"/>
    </source>
</evidence>
<keyword evidence="6 12" id="KW-0342">GTP-binding</keyword>
<evidence type="ECO:0000256" key="10">
    <source>
        <dbReference type="ARBA" id="ARBA00061052"/>
    </source>
</evidence>
<dbReference type="RefSeq" id="WP_158048614.1">
    <property type="nucleotide sequence ID" value="NZ_DBEYOF010000021.1"/>
</dbReference>
<dbReference type="InterPro" id="IPR000640">
    <property type="entry name" value="EFG_V-like"/>
</dbReference>
<dbReference type="GO" id="GO:0005525">
    <property type="term" value="F:GTP binding"/>
    <property type="evidence" value="ECO:0007669"/>
    <property type="project" value="UniProtKB-UniRule"/>
</dbReference>
<dbReference type="GO" id="GO:0005886">
    <property type="term" value="C:plasma membrane"/>
    <property type="evidence" value="ECO:0007669"/>
    <property type="project" value="UniProtKB-SubCell"/>
</dbReference>
<dbReference type="Proteomes" id="UP000468668">
    <property type="component" value="Unassembled WGS sequence"/>
</dbReference>
<evidence type="ECO:0000256" key="6">
    <source>
        <dbReference type="ARBA" id="ARBA00023134"/>
    </source>
</evidence>
<evidence type="ECO:0000313" key="14">
    <source>
        <dbReference type="EMBL" id="KAB1642926.1"/>
    </source>
</evidence>
<dbReference type="InterPro" id="IPR035647">
    <property type="entry name" value="EFG_III/V"/>
</dbReference>
<accession>A0A6N6NQF3</accession>
<dbReference type="InterPro" id="IPR027417">
    <property type="entry name" value="P-loop_NTPase"/>
</dbReference>
<comment type="subcellular location">
    <subcellularLocation>
        <location evidence="12">Cell membrane</location>
        <topology evidence="12">Peripheral membrane protein</topology>
        <orientation evidence="12">Cytoplasmic side</orientation>
    </subcellularLocation>
</comment>
<sequence length="600" mass="66495">MTDPSHIRNFSIIAHIDHGKSTLSDRILEMTGTIAERDMQAQLLDTMDIERERGITIKSQAVRVSYQADDGEEYQFNLIDTPGHVDFTYEVSRSLAACEGAVLVVDATQGVEAQTVANAMMAMNANLEIIPLINKIDLPSADPERVRAEIEDALAIPADDAVLASGKTGVGVHDLLEAVVYNIPAPTGDANAPLRALIFDSYFDPYRGVVALVRIVDGSMRKGQRLRLMASGKDILAEEVGARHPVEEPLPELGVGEVGYLVTGLKDLVHVKVGDTITLAEGGVDNPLPGYREAKPMVYTGLFPIESDQYEPLKEALEKLSLNDPALLWEPEKSHALGFGFRVGFLGLLHMEVVKERLEREFNLDLLATAPSVEYHVFKQGGEMMSLHSPQEMPDPGEIEHIEEPYLKAKILIPPDYVGAVMDLTVARRGTFVTMNYLSQNTVEMLWEIPLSELIMDYFDKLKSNTKGYASLDYDFAGYKPSQLVKLDILLSGKPIDALSFIVHKDKAYDRGRVLTEKLKEIIPRQMFEVPIQAAIGGRVLARETVKAKRKDVLAKCYGGDISRKRKLLEKQKQGKKRMKAIGNVEVPQEAFMAILKVDD</sequence>
<dbReference type="InterPro" id="IPR000795">
    <property type="entry name" value="T_Tr_GTP-bd_dom"/>
</dbReference>
<comment type="similarity">
    <text evidence="10">Belongs to the GTP-binding elongation factor family. LepA subfamily.</text>
</comment>
<dbReference type="AlphaFoldDB" id="A0A6N6NQF3"/>
<protein>
    <recommendedName>
        <fullName evidence="11 12">Elongation factor 4</fullName>
        <shortName evidence="12">EF-4</shortName>
        <ecNumber evidence="11 12">3.6.5.n1</ecNumber>
    </recommendedName>
    <alternativeName>
        <fullName evidence="12">Ribosomal back-translocase LepA</fullName>
    </alternativeName>
</protein>
<evidence type="ECO:0000256" key="12">
    <source>
        <dbReference type="HAMAP-Rule" id="MF_00071"/>
    </source>
</evidence>
<feature type="binding site" evidence="12">
    <location>
        <begin position="134"/>
        <end position="137"/>
    </location>
    <ligand>
        <name>GTP</name>
        <dbReference type="ChEBI" id="CHEBI:37565"/>
    </ligand>
</feature>
<dbReference type="InterPro" id="IPR005225">
    <property type="entry name" value="Small_GTP-bd"/>
</dbReference>
<dbReference type="FunFam" id="3.30.70.2570:FF:000001">
    <property type="entry name" value="Translation factor GUF1, mitochondrial"/>
    <property type="match status" value="1"/>
</dbReference>
<dbReference type="SUPFAM" id="SSF54980">
    <property type="entry name" value="EF-G C-terminal domain-like"/>
    <property type="match status" value="2"/>
</dbReference>
<feature type="binding site" evidence="12">
    <location>
        <begin position="17"/>
        <end position="22"/>
    </location>
    <ligand>
        <name>GTP</name>
        <dbReference type="ChEBI" id="CHEBI:37565"/>
    </ligand>
</feature>
<keyword evidence="14" id="KW-0251">Elongation factor</keyword>
<dbReference type="Gene3D" id="3.30.70.2570">
    <property type="entry name" value="Elongation factor 4, C-terminal domain"/>
    <property type="match status" value="1"/>
</dbReference>
<dbReference type="PANTHER" id="PTHR43512:SF4">
    <property type="entry name" value="TRANSLATION FACTOR GUF1 HOMOLOG, CHLOROPLASTIC"/>
    <property type="match status" value="1"/>
</dbReference>
<dbReference type="OrthoDB" id="9801472at2"/>
<dbReference type="Gene3D" id="3.40.50.300">
    <property type="entry name" value="P-loop containing nucleotide triphosphate hydrolases"/>
    <property type="match status" value="1"/>
</dbReference>
<dbReference type="InterPro" id="IPR006297">
    <property type="entry name" value="EF-4"/>
</dbReference>
<keyword evidence="2 12" id="KW-1003">Cell membrane</keyword>
<evidence type="ECO:0000256" key="8">
    <source>
        <dbReference type="ARBA" id="ARBA00050293"/>
    </source>
</evidence>
<evidence type="ECO:0000256" key="5">
    <source>
        <dbReference type="ARBA" id="ARBA00022917"/>
    </source>
</evidence>
<dbReference type="CDD" id="cd01890">
    <property type="entry name" value="LepA"/>
    <property type="match status" value="1"/>
</dbReference>
<feature type="domain" description="Tr-type G" evidence="13">
    <location>
        <begin position="5"/>
        <end position="187"/>
    </location>
</feature>
<organism evidence="14 15">
    <name type="scientific">Ellagibacter isourolithinifaciens</name>
    <dbReference type="NCBI Taxonomy" id="2137581"/>
    <lineage>
        <taxon>Bacteria</taxon>
        <taxon>Bacillati</taxon>
        <taxon>Actinomycetota</taxon>
        <taxon>Coriobacteriia</taxon>
        <taxon>Eggerthellales</taxon>
        <taxon>Eggerthellaceae</taxon>
        <taxon>Ellagibacter</taxon>
    </lineage>
</organism>
<dbReference type="InterPro" id="IPR031157">
    <property type="entry name" value="G_TR_CS"/>
</dbReference>
<proteinExistence type="inferred from homology"/>
<evidence type="ECO:0000313" key="15">
    <source>
        <dbReference type="Proteomes" id="UP000468668"/>
    </source>
</evidence>
<dbReference type="Pfam" id="PF03144">
    <property type="entry name" value="GTP_EFTU_D2"/>
    <property type="match status" value="1"/>
</dbReference>
<name>A0A6N6NQF3_9ACTN</name>
<dbReference type="InterPro" id="IPR038363">
    <property type="entry name" value="LepA_C_sf"/>
</dbReference>
<keyword evidence="3 12" id="KW-0547">Nucleotide-binding</keyword>
<dbReference type="Pfam" id="PF00009">
    <property type="entry name" value="GTP_EFTU"/>
    <property type="match status" value="1"/>
</dbReference>
<evidence type="ECO:0000256" key="9">
    <source>
        <dbReference type="ARBA" id="ARBA00057626"/>
    </source>
</evidence>
<dbReference type="GO" id="GO:0003924">
    <property type="term" value="F:GTPase activity"/>
    <property type="evidence" value="ECO:0007669"/>
    <property type="project" value="UniProtKB-UniRule"/>
</dbReference>
<dbReference type="EMBL" id="WAJR01000001">
    <property type="protein sequence ID" value="KAB1642926.1"/>
    <property type="molecule type" value="Genomic_DNA"/>
</dbReference>
<reference evidence="14 15" key="1">
    <citation type="submission" date="2019-09" db="EMBL/GenBank/DDBJ databases">
        <title>Whole genome shotgun sequencing (WGS) of Ellagibacter isourolithinifaciens DSM 104140(T) and Adlercreutzia muris DSM 29508(T).</title>
        <authorList>
            <person name="Stoll D.A."/>
            <person name="Danylec N."/>
            <person name="Huch M."/>
        </authorList>
    </citation>
    <scope>NUCLEOTIDE SEQUENCE [LARGE SCALE GENOMIC DNA]</scope>
    <source>
        <strain evidence="14 15">DSM 104140</strain>
    </source>
</reference>